<dbReference type="Pfam" id="PF16101">
    <property type="entry name" value="PRIMA1"/>
    <property type="match status" value="1"/>
</dbReference>
<evidence type="ECO:0000313" key="5">
    <source>
        <dbReference type="Proteomes" id="UP001479290"/>
    </source>
</evidence>
<evidence type="ECO:0000313" key="4">
    <source>
        <dbReference type="EMBL" id="KAK9959348.1"/>
    </source>
</evidence>
<feature type="chain" id="PRO_5043710679" description="Proline rich membrane anchor 1" evidence="3">
    <location>
        <begin position="29"/>
        <end position="145"/>
    </location>
</feature>
<feature type="transmembrane region" description="Helical" evidence="2">
    <location>
        <begin position="90"/>
        <end position="115"/>
    </location>
</feature>
<protein>
    <recommendedName>
        <fullName evidence="6">Proline rich membrane anchor 1</fullName>
    </recommendedName>
</protein>
<evidence type="ECO:0000256" key="3">
    <source>
        <dbReference type="SAM" id="SignalP"/>
    </source>
</evidence>
<feature type="signal peptide" evidence="3">
    <location>
        <begin position="1"/>
        <end position="28"/>
    </location>
</feature>
<dbReference type="Proteomes" id="UP001479290">
    <property type="component" value="Unassembled WGS sequence"/>
</dbReference>
<proteinExistence type="predicted"/>
<reference evidence="4 5" key="1">
    <citation type="submission" date="2024-05" db="EMBL/GenBank/DDBJ databases">
        <title>A high-quality chromosomal-level genome assembly of Topmouth culter (Culter alburnus).</title>
        <authorList>
            <person name="Zhao H."/>
        </authorList>
    </citation>
    <scope>NUCLEOTIDE SEQUENCE [LARGE SCALE GENOMIC DNA]</scope>
    <source>
        <strain evidence="4">CATC2023</strain>
        <tissue evidence="4">Muscle</tissue>
    </source>
</reference>
<keyword evidence="3" id="KW-0732">Signal</keyword>
<keyword evidence="2" id="KW-1133">Transmembrane helix</keyword>
<sequence>MLDSLRFHPWPFVFAHCLLSACLLSSQAELQSFCSQHDINTGGEGRQLLCHRRPYPPLPPPPPPPPPPPALLSMAPEASAPLLGSWWMEIIVVGTTGSALAVFLLLTVIIFYKAIKRKPLKNKKNGTGCGEDATSSLKKTNNSAV</sequence>
<feature type="compositionally biased region" description="Polar residues" evidence="1">
    <location>
        <begin position="133"/>
        <end position="145"/>
    </location>
</feature>
<keyword evidence="2" id="KW-0812">Transmembrane</keyword>
<evidence type="ECO:0008006" key="6">
    <source>
        <dbReference type="Google" id="ProtNLM"/>
    </source>
</evidence>
<comment type="caution">
    <text evidence="4">The sequence shown here is derived from an EMBL/GenBank/DDBJ whole genome shotgun (WGS) entry which is preliminary data.</text>
</comment>
<accession>A0AAW1ZF17</accession>
<keyword evidence="2" id="KW-0472">Membrane</keyword>
<keyword evidence="5" id="KW-1185">Reference proteome</keyword>
<organism evidence="4 5">
    <name type="scientific">Culter alburnus</name>
    <name type="common">Topmouth culter</name>
    <dbReference type="NCBI Taxonomy" id="194366"/>
    <lineage>
        <taxon>Eukaryota</taxon>
        <taxon>Metazoa</taxon>
        <taxon>Chordata</taxon>
        <taxon>Craniata</taxon>
        <taxon>Vertebrata</taxon>
        <taxon>Euteleostomi</taxon>
        <taxon>Actinopterygii</taxon>
        <taxon>Neopterygii</taxon>
        <taxon>Teleostei</taxon>
        <taxon>Ostariophysi</taxon>
        <taxon>Cypriniformes</taxon>
        <taxon>Xenocyprididae</taxon>
        <taxon>Xenocypridinae</taxon>
        <taxon>Culter</taxon>
    </lineage>
</organism>
<dbReference type="PROSITE" id="PS51257">
    <property type="entry name" value="PROKAR_LIPOPROTEIN"/>
    <property type="match status" value="1"/>
</dbReference>
<dbReference type="AlphaFoldDB" id="A0AAW1ZF17"/>
<dbReference type="InterPro" id="IPR029659">
    <property type="entry name" value="PRIMA1"/>
</dbReference>
<dbReference type="EMBL" id="JAWDJR010000017">
    <property type="protein sequence ID" value="KAK9959348.1"/>
    <property type="molecule type" value="Genomic_DNA"/>
</dbReference>
<feature type="compositionally biased region" description="Pro residues" evidence="1">
    <location>
        <begin position="55"/>
        <end position="70"/>
    </location>
</feature>
<gene>
    <name evidence="4" type="ORF">ABG768_009477</name>
</gene>
<name>A0AAW1ZF17_CULAL</name>
<evidence type="ECO:0000256" key="2">
    <source>
        <dbReference type="SAM" id="Phobius"/>
    </source>
</evidence>
<feature type="region of interest" description="Disordered" evidence="1">
    <location>
        <begin position="123"/>
        <end position="145"/>
    </location>
</feature>
<evidence type="ECO:0000256" key="1">
    <source>
        <dbReference type="SAM" id="MobiDB-lite"/>
    </source>
</evidence>
<feature type="region of interest" description="Disordered" evidence="1">
    <location>
        <begin position="50"/>
        <end position="71"/>
    </location>
</feature>